<accession>A0A183ICG2</accession>
<evidence type="ECO:0000313" key="3">
    <source>
        <dbReference type="Proteomes" id="UP000270296"/>
    </source>
</evidence>
<protein>
    <submittedName>
        <fullName evidence="4">Cyclin N-terminal domain-containing protein</fullName>
    </submittedName>
</protein>
<dbReference type="EMBL" id="UZAM01006782">
    <property type="protein sequence ID" value="VDO93920.1"/>
    <property type="molecule type" value="Genomic_DNA"/>
</dbReference>
<dbReference type="InterPro" id="IPR036915">
    <property type="entry name" value="Cyclin-like_sf"/>
</dbReference>
<proteinExistence type="predicted"/>
<evidence type="ECO:0000313" key="4">
    <source>
        <dbReference type="WBParaSite" id="SBAD_0000136301-mRNA-1"/>
    </source>
</evidence>
<dbReference type="Proteomes" id="UP000270296">
    <property type="component" value="Unassembled WGS sequence"/>
</dbReference>
<dbReference type="OrthoDB" id="5353095at2759"/>
<feature type="domain" description="Cyclin N-terminal" evidence="1">
    <location>
        <begin position="254"/>
        <end position="382"/>
    </location>
</feature>
<dbReference type="GO" id="GO:0051726">
    <property type="term" value="P:regulation of cell cycle"/>
    <property type="evidence" value="ECO:0007669"/>
    <property type="project" value="InterPro"/>
</dbReference>
<name>A0A183ICG2_9BILA</name>
<dbReference type="CDD" id="cd20556">
    <property type="entry name" value="CYCLIN_CABLES"/>
    <property type="match status" value="1"/>
</dbReference>
<sequence length="400" mass="45704">MFHGRNTYHLLVAQNFLRNISLDGTHIDTHLRLLQAPDYNFDEDRLAADSSALLPEMCRSESTEVDEYSDRSSDIAGRRKPARRRHLSFRERLSSCGSVDNTAGILLRVSESMVAENRSNLSFSRSASDSAEATDDFRTVEFATDGDLTRASFNTHRENAESKKSLETSETIGLRPFCFDGKAISYSSLLKPSRSQSYELPFSSFDFSAVANPKTYFEDEFYRLELPSSILDDSEFRPRIHKTTLTFTSYMTSVIDYTNAEELKKEMNEKFLKKYPEIQLTYSKYQSLKKDLKKIAVKADIDLVLLAEAYAYFDQIVLKAFIDKLNRKCIAGVCMLLAAKMNDVKGPNLSTLIETIKDTFRLEKHDLFLYELPVVVALEFGLHLRTCIVAAHYQKIAWYS</sequence>
<dbReference type="Gene3D" id="1.10.472.10">
    <property type="entry name" value="Cyclin-like"/>
    <property type="match status" value="1"/>
</dbReference>
<organism evidence="4">
    <name type="scientific">Soboliphyme baturini</name>
    <dbReference type="NCBI Taxonomy" id="241478"/>
    <lineage>
        <taxon>Eukaryota</taxon>
        <taxon>Metazoa</taxon>
        <taxon>Ecdysozoa</taxon>
        <taxon>Nematoda</taxon>
        <taxon>Enoplea</taxon>
        <taxon>Dorylaimia</taxon>
        <taxon>Dioctophymatida</taxon>
        <taxon>Dioctophymatoidea</taxon>
        <taxon>Soboliphymatidae</taxon>
        <taxon>Soboliphyme</taxon>
    </lineage>
</organism>
<dbReference type="WBParaSite" id="SBAD_0000136301-mRNA-1">
    <property type="protein sequence ID" value="SBAD_0000136301-mRNA-1"/>
    <property type="gene ID" value="SBAD_0000136301"/>
</dbReference>
<keyword evidence="3" id="KW-1185">Reference proteome</keyword>
<dbReference type="InterPro" id="IPR012388">
    <property type="entry name" value="CABLES1/2"/>
</dbReference>
<dbReference type="InterPro" id="IPR006671">
    <property type="entry name" value="Cyclin_N"/>
</dbReference>
<dbReference type="PANTHER" id="PTHR22896:SF0">
    <property type="entry name" value="CYCLIN N-TERMINAL DOMAIN-CONTAINING PROTEIN"/>
    <property type="match status" value="1"/>
</dbReference>
<evidence type="ECO:0000259" key="1">
    <source>
        <dbReference type="Pfam" id="PF00134"/>
    </source>
</evidence>
<reference evidence="4" key="1">
    <citation type="submission" date="2016-06" db="UniProtKB">
        <authorList>
            <consortium name="WormBaseParasite"/>
        </authorList>
    </citation>
    <scope>IDENTIFICATION</scope>
</reference>
<reference evidence="2 3" key="2">
    <citation type="submission" date="2018-11" db="EMBL/GenBank/DDBJ databases">
        <authorList>
            <consortium name="Pathogen Informatics"/>
        </authorList>
    </citation>
    <scope>NUCLEOTIDE SEQUENCE [LARGE SCALE GENOMIC DNA]</scope>
</reference>
<dbReference type="AlphaFoldDB" id="A0A183ICG2"/>
<evidence type="ECO:0000313" key="2">
    <source>
        <dbReference type="EMBL" id="VDO93920.1"/>
    </source>
</evidence>
<dbReference type="SUPFAM" id="SSF47954">
    <property type="entry name" value="Cyclin-like"/>
    <property type="match status" value="1"/>
</dbReference>
<gene>
    <name evidence="2" type="ORF">SBAD_LOCUS1306</name>
</gene>
<dbReference type="PANTHER" id="PTHR22896">
    <property type="entry name" value="CDK5 AND ABL1 ENZYME SUBSTRATE 1"/>
    <property type="match status" value="1"/>
</dbReference>
<dbReference type="Pfam" id="PF00134">
    <property type="entry name" value="Cyclin_N"/>
    <property type="match status" value="1"/>
</dbReference>